<evidence type="ECO:0000259" key="8">
    <source>
        <dbReference type="Pfam" id="PF02879"/>
    </source>
</evidence>
<evidence type="ECO:0000256" key="6">
    <source>
        <dbReference type="ARBA" id="ARBA00023235"/>
    </source>
</evidence>
<comment type="caution">
    <text evidence="9">The sequence shown here is derived from an EMBL/GenBank/DDBJ whole genome shotgun (WGS) entry which is preliminary data.</text>
</comment>
<evidence type="ECO:0000256" key="3">
    <source>
        <dbReference type="ARBA" id="ARBA00022553"/>
    </source>
</evidence>
<comment type="similarity">
    <text evidence="2">Belongs to the phosphohexose mutase family.</text>
</comment>
<keyword evidence="5" id="KW-0460">Magnesium</keyword>
<protein>
    <submittedName>
        <fullName evidence="9">Phosphomannomutase</fullName>
    </submittedName>
</protein>
<proteinExistence type="inferred from homology"/>
<evidence type="ECO:0000256" key="1">
    <source>
        <dbReference type="ARBA" id="ARBA00001946"/>
    </source>
</evidence>
<dbReference type="EMBL" id="JAGGKT010000001">
    <property type="protein sequence ID" value="MBP1930398.1"/>
    <property type="molecule type" value="Genomic_DNA"/>
</dbReference>
<evidence type="ECO:0000256" key="4">
    <source>
        <dbReference type="ARBA" id="ARBA00022723"/>
    </source>
</evidence>
<dbReference type="SUPFAM" id="SSF53738">
    <property type="entry name" value="Phosphoglucomutase, first 3 domains"/>
    <property type="match status" value="2"/>
</dbReference>
<organism evidence="9 10">
    <name type="scientific">Ammoniphilus resinae</name>
    <dbReference type="NCBI Taxonomy" id="861532"/>
    <lineage>
        <taxon>Bacteria</taxon>
        <taxon>Bacillati</taxon>
        <taxon>Bacillota</taxon>
        <taxon>Bacilli</taxon>
        <taxon>Bacillales</taxon>
        <taxon>Paenibacillaceae</taxon>
        <taxon>Aneurinibacillus group</taxon>
        <taxon>Ammoniphilus</taxon>
    </lineage>
</organism>
<comment type="cofactor">
    <cofactor evidence="1">
        <name>Mg(2+)</name>
        <dbReference type="ChEBI" id="CHEBI:18420"/>
    </cofactor>
</comment>
<evidence type="ECO:0000259" key="7">
    <source>
        <dbReference type="Pfam" id="PF02878"/>
    </source>
</evidence>
<keyword evidence="10" id="KW-1185">Reference proteome</keyword>
<dbReference type="Proteomes" id="UP001519343">
    <property type="component" value="Unassembled WGS sequence"/>
</dbReference>
<dbReference type="Pfam" id="PF02878">
    <property type="entry name" value="PGM_PMM_I"/>
    <property type="match status" value="1"/>
</dbReference>
<dbReference type="InterPro" id="IPR005845">
    <property type="entry name" value="A-D-PHexomutase_a/b/a-II"/>
</dbReference>
<feature type="domain" description="Alpha-D-phosphohexomutase alpha/beta/alpha" evidence="7">
    <location>
        <begin position="9"/>
        <end position="112"/>
    </location>
</feature>
<gene>
    <name evidence="9" type="ORF">J2Z37_000385</name>
</gene>
<name>A0ABS4GJF8_9BACL</name>
<keyword evidence="4" id="KW-0479">Metal-binding</keyword>
<evidence type="ECO:0000256" key="5">
    <source>
        <dbReference type="ARBA" id="ARBA00022842"/>
    </source>
</evidence>
<evidence type="ECO:0000256" key="2">
    <source>
        <dbReference type="ARBA" id="ARBA00010231"/>
    </source>
</evidence>
<dbReference type="InterPro" id="IPR016055">
    <property type="entry name" value="A-D-PHexomutase_a/b/a-I/II/III"/>
</dbReference>
<evidence type="ECO:0000313" key="9">
    <source>
        <dbReference type="EMBL" id="MBP1930398.1"/>
    </source>
</evidence>
<keyword evidence="3" id="KW-0597">Phosphoprotein</keyword>
<accession>A0ABS4GJF8</accession>
<feature type="domain" description="Alpha-D-phosphohexomutase alpha/beta/alpha" evidence="8">
    <location>
        <begin position="147"/>
        <end position="237"/>
    </location>
</feature>
<keyword evidence="6" id="KW-0413">Isomerase</keyword>
<dbReference type="InterPro" id="IPR005844">
    <property type="entry name" value="A-D-PHexomutase_a/b/a-I"/>
</dbReference>
<dbReference type="Pfam" id="PF02879">
    <property type="entry name" value="PGM_PMM_II"/>
    <property type="match status" value="1"/>
</dbReference>
<dbReference type="Gene3D" id="3.40.120.10">
    <property type="entry name" value="Alpha-D-Glucose-1,6-Bisphosphate, subunit A, domain 3"/>
    <property type="match status" value="2"/>
</dbReference>
<dbReference type="PANTHER" id="PTHR43771">
    <property type="entry name" value="PHOSPHOMANNOMUTASE"/>
    <property type="match status" value="1"/>
</dbReference>
<evidence type="ECO:0000313" key="10">
    <source>
        <dbReference type="Proteomes" id="UP001519343"/>
    </source>
</evidence>
<sequence length="294" mass="33139">MQYDDGLYWGMIAQQFNLHKMSQLVHLLASQWAKEQLSRVFIGYDTRFQAELHAKRCSEILAAHRIPVTLAKEATPLGAILHAATKVEKAIGLMVTGGARAVEYNGLRILPAGFKGVDLNQRDVKYRLVDFQVAESNGWIQQTSLRDDYLNYLRQTVDIERIKKGKLSIVFDSMYGSAQGLAAKLFYSDQEKFKEIHFTEHAMFGGLCPSPSRENLTDLLTAVVQQGGTSIGIAWDAEGRTWSYYNPYRNRVVCGADVRPIIDQYVKTKNREVAPEIIRMDGVVSSLLFLESLV</sequence>
<reference evidence="9 10" key="1">
    <citation type="submission" date="2021-03" db="EMBL/GenBank/DDBJ databases">
        <title>Genomic Encyclopedia of Type Strains, Phase IV (KMG-IV): sequencing the most valuable type-strain genomes for metagenomic binning, comparative biology and taxonomic classification.</title>
        <authorList>
            <person name="Goeker M."/>
        </authorList>
    </citation>
    <scope>NUCLEOTIDE SEQUENCE [LARGE SCALE GENOMIC DNA]</scope>
    <source>
        <strain evidence="9 10">DSM 24738</strain>
    </source>
</reference>
<dbReference type="PANTHER" id="PTHR43771:SF2">
    <property type="entry name" value="PHOSPHOMANNOMUTASE_PHOSPHOGLUCOMUTASE"/>
    <property type="match status" value="1"/>
</dbReference>
<dbReference type="RefSeq" id="WP_209808360.1">
    <property type="nucleotide sequence ID" value="NZ_JAGGKT010000001.1"/>
</dbReference>